<dbReference type="GO" id="GO:0006123">
    <property type="term" value="P:mitochondrial electron transport, cytochrome c to oxygen"/>
    <property type="evidence" value="ECO:0007669"/>
    <property type="project" value="InterPro"/>
</dbReference>
<keyword evidence="3" id="KW-0999">Mitochondrion inner membrane</keyword>
<keyword evidence="5" id="KW-0496">Mitochondrion</keyword>
<dbReference type="PANTHER" id="PTHR10510:SF11">
    <property type="entry name" value="CYTOCHROME C OXIDASE SUBUNIT 7A, MITOCHONDRIAL"/>
    <property type="match status" value="1"/>
</dbReference>
<dbReference type="OrthoDB" id="5966508at2759"/>
<dbReference type="PANTHER" id="PTHR10510">
    <property type="entry name" value="CYTOCHROME C OXIDASE POLYPEPTIDE 7A"/>
    <property type="match status" value="1"/>
</dbReference>
<feature type="transmembrane region" description="Helical" evidence="7">
    <location>
        <begin position="61"/>
        <end position="82"/>
    </location>
</feature>
<evidence type="ECO:0000313" key="8">
    <source>
        <dbReference type="EMBL" id="CAB3364646.1"/>
    </source>
</evidence>
<comment type="caution">
    <text evidence="8">The sequence shown here is derived from an EMBL/GenBank/DDBJ whole genome shotgun (WGS) entry which is preliminary data.</text>
</comment>
<dbReference type="FunFam" id="4.10.91.10:FF:000001">
    <property type="entry name" value="Cytochrome c oxidase subunit 7A1, mitochondrial"/>
    <property type="match status" value="1"/>
</dbReference>
<dbReference type="GO" id="GO:0045277">
    <property type="term" value="C:respiratory chain complex IV"/>
    <property type="evidence" value="ECO:0007669"/>
    <property type="project" value="InterPro"/>
</dbReference>
<evidence type="ECO:0000256" key="5">
    <source>
        <dbReference type="ARBA" id="ARBA00023128"/>
    </source>
</evidence>
<evidence type="ECO:0000256" key="1">
    <source>
        <dbReference type="ARBA" id="ARBA00004273"/>
    </source>
</evidence>
<evidence type="ECO:0000313" key="9">
    <source>
        <dbReference type="Proteomes" id="UP000494165"/>
    </source>
</evidence>
<comment type="similarity">
    <text evidence="2">Belongs to the cytochrome c oxidase VIIa family.</text>
</comment>
<evidence type="ECO:0000256" key="6">
    <source>
        <dbReference type="ARBA" id="ARBA00023136"/>
    </source>
</evidence>
<proteinExistence type="inferred from homology"/>
<evidence type="ECO:0000256" key="7">
    <source>
        <dbReference type="SAM" id="Phobius"/>
    </source>
</evidence>
<dbReference type="GO" id="GO:0005743">
    <property type="term" value="C:mitochondrial inner membrane"/>
    <property type="evidence" value="ECO:0007669"/>
    <property type="project" value="UniProtKB-SubCell"/>
</dbReference>
<reference evidence="8 9" key="1">
    <citation type="submission" date="2020-04" db="EMBL/GenBank/DDBJ databases">
        <authorList>
            <person name="Alioto T."/>
            <person name="Alioto T."/>
            <person name="Gomez Garrido J."/>
        </authorList>
    </citation>
    <scope>NUCLEOTIDE SEQUENCE [LARGE SCALE GENOMIC DNA]</scope>
</reference>
<dbReference type="AlphaFoldDB" id="A0A8S1BY64"/>
<dbReference type="Proteomes" id="UP000494165">
    <property type="component" value="Unassembled WGS sequence"/>
</dbReference>
<accession>A0A8S1BY64</accession>
<dbReference type="InterPro" id="IPR036539">
    <property type="entry name" value="Cyt_c_oxidase_su7a_sf"/>
</dbReference>
<keyword evidence="7" id="KW-0812">Transmembrane</keyword>
<organism evidence="8 9">
    <name type="scientific">Cloeon dipterum</name>
    <dbReference type="NCBI Taxonomy" id="197152"/>
    <lineage>
        <taxon>Eukaryota</taxon>
        <taxon>Metazoa</taxon>
        <taxon>Ecdysozoa</taxon>
        <taxon>Arthropoda</taxon>
        <taxon>Hexapoda</taxon>
        <taxon>Insecta</taxon>
        <taxon>Pterygota</taxon>
        <taxon>Palaeoptera</taxon>
        <taxon>Ephemeroptera</taxon>
        <taxon>Pisciforma</taxon>
        <taxon>Baetidae</taxon>
        <taxon>Cloeon</taxon>
    </lineage>
</organism>
<keyword evidence="4" id="KW-0809">Transit peptide</keyword>
<dbReference type="EMBL" id="CADEPI010000017">
    <property type="protein sequence ID" value="CAB3364646.1"/>
    <property type="molecule type" value="Genomic_DNA"/>
</dbReference>
<name>A0A8S1BY64_9INSE</name>
<gene>
    <name evidence="8" type="ORF">CLODIP_2_CD03598</name>
</gene>
<dbReference type="Gene3D" id="4.10.91.10">
    <property type="entry name" value="Cytochrome c oxidase, subunit VIIa"/>
    <property type="match status" value="1"/>
</dbReference>
<protein>
    <submittedName>
        <fullName evidence="8">Uncharacterized protein</fullName>
    </submittedName>
</protein>
<comment type="subcellular location">
    <subcellularLocation>
        <location evidence="1">Mitochondrion inner membrane</location>
    </subcellularLocation>
</comment>
<dbReference type="SUPFAM" id="SSF81419">
    <property type="entry name" value="Mitochondrial cytochrome c oxidase subunit VIIa"/>
    <property type="match status" value="1"/>
</dbReference>
<sequence>MSLLKNTTLVAQALRRVSTSTVRREKIQYSPLSPKVKAAQEKFQIPDGTPIHLKGGFTDQVIYRTTVFLSFIGIAMVGQLIYSMSFPKKQ</sequence>
<evidence type="ECO:0000256" key="4">
    <source>
        <dbReference type="ARBA" id="ARBA00022946"/>
    </source>
</evidence>
<dbReference type="GO" id="GO:0002082">
    <property type="term" value="P:regulation of oxidative phosphorylation"/>
    <property type="evidence" value="ECO:0007669"/>
    <property type="project" value="TreeGrafter"/>
</dbReference>
<evidence type="ECO:0000256" key="3">
    <source>
        <dbReference type="ARBA" id="ARBA00022792"/>
    </source>
</evidence>
<keyword evidence="6 7" id="KW-0472">Membrane</keyword>
<evidence type="ECO:0000256" key="2">
    <source>
        <dbReference type="ARBA" id="ARBA00009331"/>
    </source>
</evidence>
<dbReference type="InterPro" id="IPR003177">
    <property type="entry name" value="Cytc_oxidase_su7a_met"/>
</dbReference>
<keyword evidence="7" id="KW-1133">Transmembrane helix</keyword>
<dbReference type="GO" id="GO:0097250">
    <property type="term" value="P:mitochondrial respirasome assembly"/>
    <property type="evidence" value="ECO:0007669"/>
    <property type="project" value="TreeGrafter"/>
</dbReference>
<keyword evidence="9" id="KW-1185">Reference proteome</keyword>